<protein>
    <submittedName>
        <fullName evidence="3">Sigma-E factor negative regulatory protein</fullName>
    </submittedName>
</protein>
<dbReference type="Gene3D" id="1.10.10.880">
    <property type="entry name" value="Anti sigma-E protein RseA, N-terminal domain"/>
    <property type="match status" value="1"/>
</dbReference>
<dbReference type="RefSeq" id="WP_340361884.1">
    <property type="nucleotide sequence ID" value="NZ_JBBKZV010000001.1"/>
</dbReference>
<dbReference type="InterPro" id="IPR005572">
    <property type="entry name" value="Anti-sigma_E_RseA_N"/>
</dbReference>
<dbReference type="InterPro" id="IPR036147">
    <property type="entry name" value="Anti-sigma_E_RseA_N_sf"/>
</dbReference>
<comment type="caution">
    <text evidence="3">The sequence shown here is derived from an EMBL/GenBank/DDBJ whole genome shotgun (WGS) entry which is preliminary data.</text>
</comment>
<keyword evidence="4" id="KW-1185">Reference proteome</keyword>
<dbReference type="InterPro" id="IPR052383">
    <property type="entry name" value="Anti-sigma-E_RseA-like"/>
</dbReference>
<dbReference type="Pfam" id="PF03872">
    <property type="entry name" value="RseA_N"/>
    <property type="match status" value="1"/>
</dbReference>
<dbReference type="Proteomes" id="UP001363010">
    <property type="component" value="Unassembled WGS sequence"/>
</dbReference>
<proteinExistence type="predicted"/>
<dbReference type="PANTHER" id="PTHR38104">
    <property type="match status" value="1"/>
</dbReference>
<gene>
    <name evidence="3" type="ORF">WKW80_02230</name>
</gene>
<dbReference type="SUPFAM" id="SSF89069">
    <property type="entry name" value="N-terminal, cytoplasmic domain of anti-sigmaE factor RseA"/>
    <property type="match status" value="1"/>
</dbReference>
<sequence>MNHQSDRIREQVSALVDGHLKGEDFAEAVGEIGAHEDSRATWCTYHLIGDVLRSGSHAPCGDSNAFVAKLQRRLSDESPVAVAVPVVPPARALPRRAEPANEPVFRWKLVAGAASLVAVAAISWNWAGTLGGSPTGAQLAQTQPAPPQQPMQVGQQQPPVVSVLAASDPHATSAVAVPTRVQIGNGGPQVMLRDPRLDELLAAHQQAGGASQMPSTFLRNATFEGPSR</sequence>
<feature type="region of interest" description="Disordered" evidence="1">
    <location>
        <begin position="135"/>
        <end position="154"/>
    </location>
</feature>
<dbReference type="CDD" id="cd16328">
    <property type="entry name" value="RseA_N"/>
    <property type="match status" value="1"/>
</dbReference>
<dbReference type="EMBL" id="JBBKZV010000001">
    <property type="protein sequence ID" value="MEJ8820852.1"/>
    <property type="molecule type" value="Genomic_DNA"/>
</dbReference>
<name>A0ABU8VUN0_9BURK</name>
<dbReference type="PANTHER" id="PTHR38104:SF1">
    <property type="entry name" value="ANTI-SIGMA-E FACTOR RSEA"/>
    <property type="match status" value="1"/>
</dbReference>
<evidence type="ECO:0000256" key="1">
    <source>
        <dbReference type="SAM" id="MobiDB-lite"/>
    </source>
</evidence>
<evidence type="ECO:0000313" key="3">
    <source>
        <dbReference type="EMBL" id="MEJ8820852.1"/>
    </source>
</evidence>
<feature type="domain" description="Anti sigma-E protein RseA N-terminal" evidence="2">
    <location>
        <begin position="9"/>
        <end position="97"/>
    </location>
</feature>
<reference evidence="3 4" key="1">
    <citation type="submission" date="2024-03" db="EMBL/GenBank/DDBJ databases">
        <title>Novel species of the genus Variovorax.</title>
        <authorList>
            <person name="Liu Q."/>
            <person name="Xin Y.-H."/>
        </authorList>
    </citation>
    <scope>NUCLEOTIDE SEQUENCE [LARGE SCALE GENOMIC DNA]</scope>
    <source>
        <strain evidence="3 4">KACC 18501</strain>
    </source>
</reference>
<evidence type="ECO:0000259" key="2">
    <source>
        <dbReference type="Pfam" id="PF03872"/>
    </source>
</evidence>
<organism evidence="3 4">
    <name type="scientific">Variovorax humicola</name>
    <dbReference type="NCBI Taxonomy" id="1769758"/>
    <lineage>
        <taxon>Bacteria</taxon>
        <taxon>Pseudomonadati</taxon>
        <taxon>Pseudomonadota</taxon>
        <taxon>Betaproteobacteria</taxon>
        <taxon>Burkholderiales</taxon>
        <taxon>Comamonadaceae</taxon>
        <taxon>Variovorax</taxon>
    </lineage>
</organism>
<evidence type="ECO:0000313" key="4">
    <source>
        <dbReference type="Proteomes" id="UP001363010"/>
    </source>
</evidence>
<accession>A0ABU8VUN0</accession>